<organism evidence="2 3">
    <name type="scientific">Auricularia subglabra (strain TFB-10046 / SS5)</name>
    <name type="common">White-rot fungus</name>
    <name type="synonym">Auricularia delicata (strain TFB10046)</name>
    <dbReference type="NCBI Taxonomy" id="717982"/>
    <lineage>
        <taxon>Eukaryota</taxon>
        <taxon>Fungi</taxon>
        <taxon>Dikarya</taxon>
        <taxon>Basidiomycota</taxon>
        <taxon>Agaricomycotina</taxon>
        <taxon>Agaricomycetes</taxon>
        <taxon>Auriculariales</taxon>
        <taxon>Auriculariaceae</taxon>
        <taxon>Auricularia</taxon>
    </lineage>
</organism>
<sequence>MPKVTSTARRTTKATVRPLGIKKAAHGPCKERCETAYAFDDTPLRETSDILIKIFSKLGQFELCGPASQYPTALPAAAGGREMHTPSSNSSSSTLWPAGGDDGPCVPKALCHDHGTPSRPSPVPTQATSLHSQCTESDKAAEITEPSNPACRVVDALRKVLVDHPGTLDGHAGAAKLAEVLTYLADLSQTIRESGDSVTEIVLEIDTRVIDLLATAFTSCEAIGDERWDPRSVINYIVAEMVRCKANPDAIRGFHMETTKPPYLPPQSCHVGGVAQPELKEPSPMKTMGGTAQSCTSVTKTNFPADATVFVFVDMARLFSESDGAKYWDPDRFYGRGQPSSASGIQSNVRPAAP</sequence>
<dbReference type="AlphaFoldDB" id="J0CRH3"/>
<protein>
    <submittedName>
        <fullName evidence="2">Uncharacterized protein</fullName>
    </submittedName>
</protein>
<feature type="compositionally biased region" description="Polar residues" evidence="1">
    <location>
        <begin position="338"/>
        <end position="354"/>
    </location>
</feature>
<gene>
    <name evidence="2" type="ORF">AURDEDRAFT_178044</name>
</gene>
<dbReference type="InParanoid" id="J0CRH3"/>
<evidence type="ECO:0000256" key="1">
    <source>
        <dbReference type="SAM" id="MobiDB-lite"/>
    </source>
</evidence>
<feature type="region of interest" description="Disordered" evidence="1">
    <location>
        <begin position="77"/>
        <end position="129"/>
    </location>
</feature>
<reference evidence="3" key="1">
    <citation type="journal article" date="2012" name="Science">
        <title>The Paleozoic origin of enzymatic lignin decomposition reconstructed from 31 fungal genomes.</title>
        <authorList>
            <person name="Floudas D."/>
            <person name="Binder M."/>
            <person name="Riley R."/>
            <person name="Barry K."/>
            <person name="Blanchette R.A."/>
            <person name="Henrissat B."/>
            <person name="Martinez A.T."/>
            <person name="Otillar R."/>
            <person name="Spatafora J.W."/>
            <person name="Yadav J.S."/>
            <person name="Aerts A."/>
            <person name="Benoit I."/>
            <person name="Boyd A."/>
            <person name="Carlson A."/>
            <person name="Copeland A."/>
            <person name="Coutinho P.M."/>
            <person name="de Vries R.P."/>
            <person name="Ferreira P."/>
            <person name="Findley K."/>
            <person name="Foster B."/>
            <person name="Gaskell J."/>
            <person name="Glotzer D."/>
            <person name="Gorecki P."/>
            <person name="Heitman J."/>
            <person name="Hesse C."/>
            <person name="Hori C."/>
            <person name="Igarashi K."/>
            <person name="Jurgens J.A."/>
            <person name="Kallen N."/>
            <person name="Kersten P."/>
            <person name="Kohler A."/>
            <person name="Kuees U."/>
            <person name="Kumar T.K.A."/>
            <person name="Kuo A."/>
            <person name="LaButti K."/>
            <person name="Larrondo L.F."/>
            <person name="Lindquist E."/>
            <person name="Ling A."/>
            <person name="Lombard V."/>
            <person name="Lucas S."/>
            <person name="Lundell T."/>
            <person name="Martin R."/>
            <person name="McLaughlin D.J."/>
            <person name="Morgenstern I."/>
            <person name="Morin E."/>
            <person name="Murat C."/>
            <person name="Nagy L.G."/>
            <person name="Nolan M."/>
            <person name="Ohm R.A."/>
            <person name="Patyshakuliyeva A."/>
            <person name="Rokas A."/>
            <person name="Ruiz-Duenas F.J."/>
            <person name="Sabat G."/>
            <person name="Salamov A."/>
            <person name="Samejima M."/>
            <person name="Schmutz J."/>
            <person name="Slot J.C."/>
            <person name="St John F."/>
            <person name="Stenlid J."/>
            <person name="Sun H."/>
            <person name="Sun S."/>
            <person name="Syed K."/>
            <person name="Tsang A."/>
            <person name="Wiebenga A."/>
            <person name="Young D."/>
            <person name="Pisabarro A."/>
            <person name="Eastwood D.C."/>
            <person name="Martin F."/>
            <person name="Cullen D."/>
            <person name="Grigoriev I.V."/>
            <person name="Hibbett D.S."/>
        </authorList>
    </citation>
    <scope>NUCLEOTIDE SEQUENCE [LARGE SCALE GENOMIC DNA]</scope>
    <source>
        <strain evidence="3">TFB10046</strain>
    </source>
</reference>
<dbReference type="EMBL" id="JH688596">
    <property type="protein sequence ID" value="EJD32859.1"/>
    <property type="molecule type" value="Genomic_DNA"/>
</dbReference>
<evidence type="ECO:0000313" key="3">
    <source>
        <dbReference type="Proteomes" id="UP000006514"/>
    </source>
</evidence>
<dbReference type="Proteomes" id="UP000006514">
    <property type="component" value="Unassembled WGS sequence"/>
</dbReference>
<keyword evidence="3" id="KW-1185">Reference proteome</keyword>
<feature type="region of interest" description="Disordered" evidence="1">
    <location>
        <begin position="329"/>
        <end position="354"/>
    </location>
</feature>
<evidence type="ECO:0000313" key="2">
    <source>
        <dbReference type="EMBL" id="EJD32859.1"/>
    </source>
</evidence>
<proteinExistence type="predicted"/>
<name>J0CRH3_AURST</name>
<accession>J0CRH3</accession>
<dbReference type="KEGG" id="adl:AURDEDRAFT_178044"/>